<evidence type="ECO:0000313" key="3">
    <source>
        <dbReference type="Proteomes" id="UP000324800"/>
    </source>
</evidence>
<evidence type="ECO:0000313" key="2">
    <source>
        <dbReference type="EMBL" id="KAA6376874.1"/>
    </source>
</evidence>
<evidence type="ECO:0000259" key="1">
    <source>
        <dbReference type="PROSITE" id="PS50878"/>
    </source>
</evidence>
<dbReference type="InterPro" id="IPR000477">
    <property type="entry name" value="RT_dom"/>
</dbReference>
<name>A0A5J4V2Z3_9EUKA</name>
<dbReference type="Gene3D" id="3.30.70.270">
    <property type="match status" value="1"/>
</dbReference>
<comment type="caution">
    <text evidence="2">The sequence shown here is derived from an EMBL/GenBank/DDBJ whole genome shotgun (WGS) entry which is preliminary data.</text>
</comment>
<dbReference type="PANTHER" id="PTHR33050">
    <property type="entry name" value="REVERSE TRANSCRIPTASE DOMAIN-CONTAINING PROTEIN"/>
    <property type="match status" value="1"/>
</dbReference>
<reference evidence="2 3" key="1">
    <citation type="submission" date="2019-03" db="EMBL/GenBank/DDBJ databases">
        <title>Single cell metagenomics reveals metabolic interactions within the superorganism composed of flagellate Streblomastix strix and complex community of Bacteroidetes bacteria on its surface.</title>
        <authorList>
            <person name="Treitli S.C."/>
            <person name="Kolisko M."/>
            <person name="Husnik F."/>
            <person name="Keeling P."/>
            <person name="Hampl V."/>
        </authorList>
    </citation>
    <scope>NUCLEOTIDE SEQUENCE [LARGE SCALE GENOMIC DNA]</scope>
    <source>
        <strain evidence="2">ST1C</strain>
    </source>
</reference>
<dbReference type="EMBL" id="SNRW01010217">
    <property type="protein sequence ID" value="KAA6376874.1"/>
    <property type="molecule type" value="Genomic_DNA"/>
</dbReference>
<dbReference type="PANTHER" id="PTHR33050:SF7">
    <property type="entry name" value="RIBONUCLEASE H"/>
    <property type="match status" value="1"/>
</dbReference>
<feature type="domain" description="Reverse transcriptase" evidence="1">
    <location>
        <begin position="1"/>
        <end position="67"/>
    </location>
</feature>
<sequence length="123" mass="14480">MQPIRVKTEIKIINYVDDILLLHQNKEYLKNMTQKVIETLIYFGFTMNTEKSETEPNQTVIFLGWERNLANTTVKTKQKKQASLFLTIMNNQDAQSARLRGWTTTMILNKTAIPDRNQWIVKF</sequence>
<dbReference type="PROSITE" id="PS50878">
    <property type="entry name" value="RT_POL"/>
    <property type="match status" value="1"/>
</dbReference>
<dbReference type="AlphaFoldDB" id="A0A5J4V2Z3"/>
<dbReference type="InterPro" id="IPR043502">
    <property type="entry name" value="DNA/RNA_pol_sf"/>
</dbReference>
<accession>A0A5J4V2Z3</accession>
<gene>
    <name evidence="2" type="ORF">EZS28_027601</name>
</gene>
<dbReference type="SUPFAM" id="SSF56672">
    <property type="entry name" value="DNA/RNA polymerases"/>
    <property type="match status" value="1"/>
</dbReference>
<protein>
    <recommendedName>
        <fullName evidence="1">Reverse transcriptase domain-containing protein</fullName>
    </recommendedName>
</protein>
<dbReference type="Proteomes" id="UP000324800">
    <property type="component" value="Unassembled WGS sequence"/>
</dbReference>
<dbReference type="Pfam" id="PF00078">
    <property type="entry name" value="RVT_1"/>
    <property type="match status" value="1"/>
</dbReference>
<dbReference type="InterPro" id="IPR043128">
    <property type="entry name" value="Rev_trsase/Diguanyl_cyclase"/>
</dbReference>
<organism evidence="2 3">
    <name type="scientific">Streblomastix strix</name>
    <dbReference type="NCBI Taxonomy" id="222440"/>
    <lineage>
        <taxon>Eukaryota</taxon>
        <taxon>Metamonada</taxon>
        <taxon>Preaxostyla</taxon>
        <taxon>Oxymonadida</taxon>
        <taxon>Streblomastigidae</taxon>
        <taxon>Streblomastix</taxon>
    </lineage>
</organism>
<dbReference type="InterPro" id="IPR052055">
    <property type="entry name" value="Hepadnavirus_pol/RT"/>
</dbReference>
<proteinExistence type="predicted"/>